<evidence type="ECO:0000313" key="5">
    <source>
        <dbReference type="Proteomes" id="UP000029964"/>
    </source>
</evidence>
<gene>
    <name evidence="4" type="ORF">ACRE_057250</name>
</gene>
<feature type="transmembrane region" description="Helical" evidence="2">
    <location>
        <begin position="296"/>
        <end position="316"/>
    </location>
</feature>
<evidence type="ECO:0000313" key="4">
    <source>
        <dbReference type="EMBL" id="KFH43535.1"/>
    </source>
</evidence>
<keyword evidence="2" id="KW-1133">Transmembrane helix</keyword>
<feature type="region of interest" description="Disordered" evidence="1">
    <location>
        <begin position="683"/>
        <end position="704"/>
    </location>
</feature>
<keyword evidence="2" id="KW-0812">Transmembrane</keyword>
<feature type="region of interest" description="Disordered" evidence="1">
    <location>
        <begin position="605"/>
        <end position="657"/>
    </location>
</feature>
<keyword evidence="2" id="KW-0472">Membrane</keyword>
<protein>
    <submittedName>
        <fullName evidence="4">Calcium channel-like protein</fullName>
    </submittedName>
</protein>
<evidence type="ECO:0000256" key="2">
    <source>
        <dbReference type="SAM" id="Phobius"/>
    </source>
</evidence>
<dbReference type="HOGENOM" id="CLU_014699_0_0_1"/>
<dbReference type="InterPro" id="IPR056336">
    <property type="entry name" value="YVC1_C"/>
</dbReference>
<feature type="transmembrane region" description="Helical" evidence="2">
    <location>
        <begin position="456"/>
        <end position="477"/>
    </location>
</feature>
<dbReference type="STRING" id="857340.A0A086T2F3"/>
<dbReference type="AlphaFoldDB" id="A0A086T2F3"/>
<feature type="region of interest" description="Disordered" evidence="1">
    <location>
        <begin position="1"/>
        <end position="30"/>
    </location>
</feature>
<sequence length="704" mass="79056">MSQLRRAPRRRSSSSPERGGGPPLPDIRDDHTFRQVVRKLSIFFKQAIEVPSTFEQLRTTASGNCLRILVDHLAKTCEGQQSTHLSQERSELMRRPCRVLKWYYALHNDRQSLGPTRSHACEIVAWRFLSRFPERVSLDLCLYEIPEVRDVSLATTPAMPPDGLEDGELSPLLQRTSNTRWQGGSIRSTGGRSAQKTAIINSLSRLAEGNEDSPGVEPDDPSAAFVGLNALEIATIAEAKRFLSQPVVQEILTGIWNGTIIYWDALSVYATKQPRFYRPDRADPYSRLRVPKYMKCWEVVFFGVFLCLFYAVLITAQKDYLTGTEGALWFWFAAFLYDELSEWGDVGSVIYTADVWNFFDIFVILIGVVFIIMRIIGISTHNHGLNAWAFDILSLEGLFLIPRIFSILSLSPYWGTLIPCLKEMGKDFAKFMVLLGVFFLGFLTTFSLIGRDSFTLSSMSIILTRIFFGSSYIGFNVMEDIDPVFGPPLMIILVIFSNILLLSSLTGILSNSFSRVINDARAEYLYVYAVYVLEASASNRLIHFYAPFNFIAWIAFQPWAYLFPNSPTIRKVSIATLKITHLPIVAAIKAYELFRRNRFEDEFPGLDGPDVAKQQNSRPTMPQVRPSSAHGRPTMPLHHQGKTLTRSLGSTGGDSEHDESLAAQIAELNAKIDNITTALLSMQENQSASRTAATNEAAASYSES</sequence>
<dbReference type="PANTHER" id="PTHR35859:SF5">
    <property type="entry name" value="ION TRANSPORT DOMAIN-CONTAINING PROTEIN"/>
    <property type="match status" value="1"/>
</dbReference>
<dbReference type="OrthoDB" id="310870at2759"/>
<dbReference type="EMBL" id="JPKY01000067">
    <property type="protein sequence ID" value="KFH43535.1"/>
    <property type="molecule type" value="Genomic_DNA"/>
</dbReference>
<feature type="transmembrane region" description="Helical" evidence="2">
    <location>
        <begin position="428"/>
        <end position="449"/>
    </location>
</feature>
<feature type="compositionally biased region" description="Basic residues" evidence="1">
    <location>
        <begin position="1"/>
        <end position="12"/>
    </location>
</feature>
<organism evidence="4 5">
    <name type="scientific">Hapsidospora chrysogenum (strain ATCC 11550 / CBS 779.69 / DSM 880 / IAM 14645 / JCM 23072 / IMI 49137)</name>
    <name type="common">Acremonium chrysogenum</name>
    <dbReference type="NCBI Taxonomy" id="857340"/>
    <lineage>
        <taxon>Eukaryota</taxon>
        <taxon>Fungi</taxon>
        <taxon>Dikarya</taxon>
        <taxon>Ascomycota</taxon>
        <taxon>Pezizomycotina</taxon>
        <taxon>Sordariomycetes</taxon>
        <taxon>Hypocreomycetidae</taxon>
        <taxon>Hypocreales</taxon>
        <taxon>Bionectriaceae</taxon>
        <taxon>Hapsidospora</taxon>
    </lineage>
</organism>
<keyword evidence="5" id="KW-1185">Reference proteome</keyword>
<feature type="compositionally biased region" description="Low complexity" evidence="1">
    <location>
        <begin position="687"/>
        <end position="704"/>
    </location>
</feature>
<feature type="transmembrane region" description="Helical" evidence="2">
    <location>
        <begin position="388"/>
        <end position="408"/>
    </location>
</feature>
<dbReference type="Pfam" id="PF23317">
    <property type="entry name" value="YVC1_C"/>
    <property type="match status" value="1"/>
</dbReference>
<proteinExistence type="predicted"/>
<feature type="transmembrane region" description="Helical" evidence="2">
    <location>
        <begin position="355"/>
        <end position="376"/>
    </location>
</feature>
<evidence type="ECO:0000259" key="3">
    <source>
        <dbReference type="Pfam" id="PF23317"/>
    </source>
</evidence>
<evidence type="ECO:0000256" key="1">
    <source>
        <dbReference type="SAM" id="MobiDB-lite"/>
    </source>
</evidence>
<feature type="transmembrane region" description="Helical" evidence="2">
    <location>
        <begin position="544"/>
        <end position="563"/>
    </location>
</feature>
<accession>A0A086T2F3</accession>
<dbReference type="Proteomes" id="UP000029964">
    <property type="component" value="Unassembled WGS sequence"/>
</dbReference>
<feature type="transmembrane region" description="Helical" evidence="2">
    <location>
        <begin position="489"/>
        <end position="510"/>
    </location>
</feature>
<dbReference type="InterPro" id="IPR052971">
    <property type="entry name" value="TRP_calcium_channel"/>
</dbReference>
<dbReference type="PANTHER" id="PTHR35859">
    <property type="entry name" value="NONSELECTIVE CATION CHANNEL PROTEIN"/>
    <property type="match status" value="1"/>
</dbReference>
<feature type="domain" description="Calcium channel YVC1-like C-terminal transmembrane" evidence="3">
    <location>
        <begin position="302"/>
        <end position="592"/>
    </location>
</feature>
<reference evidence="5" key="1">
    <citation type="journal article" date="2014" name="Genome Announc.">
        <title>Genome sequence and annotation of Acremonium chrysogenum, producer of the beta-lactam antibiotic cephalosporin C.</title>
        <authorList>
            <person name="Terfehr D."/>
            <person name="Dahlmann T.A."/>
            <person name="Specht T."/>
            <person name="Zadra I."/>
            <person name="Kuernsteiner H."/>
            <person name="Kueck U."/>
        </authorList>
    </citation>
    <scope>NUCLEOTIDE SEQUENCE [LARGE SCALE GENOMIC DNA]</scope>
    <source>
        <strain evidence="5">ATCC 11550 / CBS 779.69 / DSM 880 / IAM 14645 / JCM 23072 / IMI 49137</strain>
    </source>
</reference>
<comment type="caution">
    <text evidence="4">The sequence shown here is derived from an EMBL/GenBank/DDBJ whole genome shotgun (WGS) entry which is preliminary data.</text>
</comment>
<name>A0A086T2F3_HAPC1</name>